<dbReference type="AlphaFoldDB" id="A0A6M4GZW2"/>
<keyword evidence="2 3" id="KW-0560">Oxidoreductase</keyword>
<accession>A0A6M4GZW2</accession>
<dbReference type="EC" id="1.1.1.338" evidence="3"/>
<proteinExistence type="inferred from homology"/>
<organism evidence="3 4">
    <name type="scientific">Usitatibacter rugosus</name>
    <dbReference type="NCBI Taxonomy" id="2732067"/>
    <lineage>
        <taxon>Bacteria</taxon>
        <taxon>Pseudomonadati</taxon>
        <taxon>Pseudomonadota</taxon>
        <taxon>Betaproteobacteria</taxon>
        <taxon>Nitrosomonadales</taxon>
        <taxon>Usitatibacteraceae</taxon>
        <taxon>Usitatibacter</taxon>
    </lineage>
</organism>
<dbReference type="Gene3D" id="3.30.1370.60">
    <property type="entry name" value="Hypothetical oxidoreductase yiak, domain 2"/>
    <property type="match status" value="1"/>
</dbReference>
<gene>
    <name evidence="3" type="primary">comC</name>
    <name evidence="3" type="ORF">DSM104443_03883</name>
</gene>
<dbReference type="GO" id="GO:0016491">
    <property type="term" value="F:oxidoreductase activity"/>
    <property type="evidence" value="ECO:0007669"/>
    <property type="project" value="UniProtKB-KW"/>
</dbReference>
<dbReference type="InterPro" id="IPR043144">
    <property type="entry name" value="Mal/L-sulf/L-lact_DH-like_ah"/>
</dbReference>
<dbReference type="InterPro" id="IPR036111">
    <property type="entry name" value="Mal/L-sulfo/L-lacto_DH-like_sf"/>
</dbReference>
<evidence type="ECO:0000313" key="3">
    <source>
        <dbReference type="EMBL" id="QJR12790.1"/>
    </source>
</evidence>
<dbReference type="Pfam" id="PF02615">
    <property type="entry name" value="Ldh_2"/>
    <property type="match status" value="1"/>
</dbReference>
<dbReference type="PANTHER" id="PTHR11091">
    <property type="entry name" value="OXIDOREDUCTASE-RELATED"/>
    <property type="match status" value="1"/>
</dbReference>
<dbReference type="SUPFAM" id="SSF89733">
    <property type="entry name" value="L-sulfolactate dehydrogenase-like"/>
    <property type="match status" value="1"/>
</dbReference>
<evidence type="ECO:0000256" key="2">
    <source>
        <dbReference type="ARBA" id="ARBA00023002"/>
    </source>
</evidence>
<dbReference type="InterPro" id="IPR003767">
    <property type="entry name" value="Malate/L-lactate_DH-like"/>
</dbReference>
<name>A0A6M4GZW2_9PROT</name>
<sequence length="338" mass="34761">MSALIPVAELEQLMTLALEKSGATPAMARATARALATAELDGIPSHGASRVPQYCGHVKIGRANGAAIPVVARDSKAACLVDAKQGLAFEACTLGVVEAIRRAKAFGVSYVAVVNSNHFGAAAYHVEAIAAAGLVGLAFGNSPAAMPAWGGKRALFGTNPIAATFPRREAPPLVIDLSLSEVARGKIMVAARDNKPIPHGWALDKHGQPTTDAKAALDGSMLPAGGVKGAMLALTIELLACALSGAAFGFESDSFFVEEGKPTRIGQGFLAIDPGALAGREVFLERVETLVAAMLEDEGVRLPGDRRRANRAKALRDGIAVPPDLLAKIHALAGTAAA</sequence>
<dbReference type="Gene3D" id="1.10.1530.10">
    <property type="match status" value="1"/>
</dbReference>
<comment type="similarity">
    <text evidence="1">Belongs to the LDH2/MDH2 oxidoreductase family.</text>
</comment>
<keyword evidence="4" id="KW-1185">Reference proteome</keyword>
<dbReference type="PANTHER" id="PTHR11091:SF0">
    <property type="entry name" value="MALATE DEHYDROGENASE"/>
    <property type="match status" value="1"/>
</dbReference>
<evidence type="ECO:0000313" key="4">
    <source>
        <dbReference type="Proteomes" id="UP000501534"/>
    </source>
</evidence>
<protein>
    <submittedName>
        <fullName evidence="3">(2R)-3-sulfolactate dehydrogenase (NADP(+))</fullName>
        <ecNumber evidence="3">1.1.1.338</ecNumber>
    </submittedName>
</protein>
<dbReference type="Proteomes" id="UP000501534">
    <property type="component" value="Chromosome"/>
</dbReference>
<dbReference type="KEGG" id="uru:DSM104443_03883"/>
<evidence type="ECO:0000256" key="1">
    <source>
        <dbReference type="ARBA" id="ARBA00006056"/>
    </source>
</evidence>
<reference evidence="3 4" key="1">
    <citation type="submission" date="2020-04" db="EMBL/GenBank/DDBJ databases">
        <title>Usitatibacter rugosus gen. nov., sp. nov. and Usitatibacter palustris sp. nov., novel members of Usitatibacteraceae fam. nov. within the order Nitrosomonadales isolated from soil.</title>
        <authorList>
            <person name="Huber K.J."/>
            <person name="Neumann-Schaal M."/>
            <person name="Geppert A."/>
            <person name="Luckner M."/>
            <person name="Wanner G."/>
            <person name="Overmann J."/>
        </authorList>
    </citation>
    <scope>NUCLEOTIDE SEQUENCE [LARGE SCALE GENOMIC DNA]</scope>
    <source>
        <strain evidence="3 4">0125_3</strain>
    </source>
</reference>
<dbReference type="EMBL" id="CP053069">
    <property type="protein sequence ID" value="QJR12790.1"/>
    <property type="molecule type" value="Genomic_DNA"/>
</dbReference>
<dbReference type="RefSeq" id="WP_171095299.1">
    <property type="nucleotide sequence ID" value="NZ_CP053069.1"/>
</dbReference>
<dbReference type="InterPro" id="IPR043143">
    <property type="entry name" value="Mal/L-sulf/L-lact_DH-like_NADP"/>
</dbReference>